<dbReference type="Proteomes" id="UP000054359">
    <property type="component" value="Unassembled WGS sequence"/>
</dbReference>
<accession>A0A087TPL5</accession>
<protein>
    <submittedName>
        <fullName evidence="2">Prothoracicostatic peptide</fullName>
    </submittedName>
</protein>
<dbReference type="OMA" id="WGKRADW"/>
<feature type="chain" id="PRO_5001829825" evidence="1">
    <location>
        <begin position="21"/>
        <end position="220"/>
    </location>
</feature>
<sequence>MYQFSFIITCMLSLIYITSCNPRISEVIQKADGSPPISDLEPLSEQLEASLQTNPSDEDLDKRDWNKLSNVWGKRGWNNLSNMWGKRGWNNLSNMWGKRGWNNLSNMWGKREVTEMPPLERQAYNKQLYGGKRGWNSLTGSWGKRGWNNLSGVWGKRGWNNLSNVWGKRNYNKDDDSKRTTQWNKLNGLWGKRAADWDVPAPWDGVSADDFQGIYIPDQM</sequence>
<proteinExistence type="predicted"/>
<dbReference type="STRING" id="407821.A0A087TPL5"/>
<dbReference type="OrthoDB" id="6090360at2759"/>
<dbReference type="AlphaFoldDB" id="A0A087TPL5"/>
<evidence type="ECO:0000256" key="1">
    <source>
        <dbReference type="SAM" id="SignalP"/>
    </source>
</evidence>
<feature type="non-terminal residue" evidence="2">
    <location>
        <position position="220"/>
    </location>
</feature>
<evidence type="ECO:0000313" key="2">
    <source>
        <dbReference type="EMBL" id="KFM67054.1"/>
    </source>
</evidence>
<gene>
    <name evidence="2" type="ORF">X975_06153</name>
</gene>
<feature type="signal peptide" evidence="1">
    <location>
        <begin position="1"/>
        <end position="20"/>
    </location>
</feature>
<dbReference type="EMBL" id="KK116201">
    <property type="protein sequence ID" value="KFM67054.1"/>
    <property type="molecule type" value="Genomic_DNA"/>
</dbReference>
<organism evidence="2 3">
    <name type="scientific">Stegodyphus mimosarum</name>
    <name type="common">African social velvet spider</name>
    <dbReference type="NCBI Taxonomy" id="407821"/>
    <lineage>
        <taxon>Eukaryota</taxon>
        <taxon>Metazoa</taxon>
        <taxon>Ecdysozoa</taxon>
        <taxon>Arthropoda</taxon>
        <taxon>Chelicerata</taxon>
        <taxon>Arachnida</taxon>
        <taxon>Araneae</taxon>
        <taxon>Araneomorphae</taxon>
        <taxon>Entelegynae</taxon>
        <taxon>Eresoidea</taxon>
        <taxon>Eresidae</taxon>
        <taxon>Stegodyphus</taxon>
    </lineage>
</organism>
<reference evidence="2 3" key="1">
    <citation type="submission" date="2013-11" db="EMBL/GenBank/DDBJ databases">
        <title>Genome sequencing of Stegodyphus mimosarum.</title>
        <authorList>
            <person name="Bechsgaard J."/>
        </authorList>
    </citation>
    <scope>NUCLEOTIDE SEQUENCE [LARGE SCALE GENOMIC DNA]</scope>
</reference>
<keyword evidence="3" id="KW-1185">Reference proteome</keyword>
<name>A0A087TPL5_STEMI</name>
<evidence type="ECO:0000313" key="3">
    <source>
        <dbReference type="Proteomes" id="UP000054359"/>
    </source>
</evidence>
<keyword evidence="1" id="KW-0732">Signal</keyword>